<reference evidence="3" key="2">
    <citation type="submission" date="2013-12" db="EMBL/GenBank/DDBJ databases">
        <authorList>
            <person name="Yu Y."/>
            <person name="Lee S."/>
            <person name="de Baynast K."/>
            <person name="Wissotski M."/>
            <person name="Liu L."/>
            <person name="Talag J."/>
            <person name="Goicoechea J."/>
            <person name="Angelova A."/>
            <person name="Jetty R."/>
            <person name="Kudrna D."/>
            <person name="Golser W."/>
            <person name="Rivera L."/>
            <person name="Zhang J."/>
            <person name="Wing R."/>
        </authorList>
    </citation>
    <scope>NUCLEOTIDE SEQUENCE</scope>
</reference>
<dbReference type="AlphaFoldDB" id="A0A0D9XER2"/>
<protein>
    <submittedName>
        <fullName evidence="2">Uncharacterized protein</fullName>
    </submittedName>
</protein>
<keyword evidence="3" id="KW-1185">Reference proteome</keyword>
<evidence type="ECO:0000256" key="1">
    <source>
        <dbReference type="SAM" id="MobiDB-lite"/>
    </source>
</evidence>
<proteinExistence type="predicted"/>
<accession>A0A0D9XER2</accession>
<dbReference type="HOGENOM" id="CLU_2641689_0_0_1"/>
<sequence>MDITGDAVPAHRRAAPHNHTFSWRTHPVAPRAGALEILPPLPRRPRRFASTAPCRVAARTNPGHRGQPCRADPGRPQ</sequence>
<reference evidence="2" key="3">
    <citation type="submission" date="2015-04" db="UniProtKB">
        <authorList>
            <consortium name="EnsemblPlants"/>
        </authorList>
    </citation>
    <scope>IDENTIFICATION</scope>
</reference>
<feature type="region of interest" description="Disordered" evidence="1">
    <location>
        <begin position="51"/>
        <end position="77"/>
    </location>
</feature>
<reference evidence="2 3" key="1">
    <citation type="submission" date="2012-08" db="EMBL/GenBank/DDBJ databases">
        <title>Oryza genome evolution.</title>
        <authorList>
            <person name="Wing R.A."/>
        </authorList>
    </citation>
    <scope>NUCLEOTIDE SEQUENCE</scope>
</reference>
<evidence type="ECO:0000313" key="2">
    <source>
        <dbReference type="EnsemblPlants" id="LPERR09G09950.1"/>
    </source>
</evidence>
<dbReference type="Gramene" id="LPERR09G09950.1">
    <property type="protein sequence ID" value="LPERR09G09950.1"/>
    <property type="gene ID" value="LPERR09G09950"/>
</dbReference>
<dbReference type="Proteomes" id="UP000032180">
    <property type="component" value="Chromosome 9"/>
</dbReference>
<evidence type="ECO:0000313" key="3">
    <source>
        <dbReference type="Proteomes" id="UP000032180"/>
    </source>
</evidence>
<name>A0A0D9XER2_9ORYZ</name>
<dbReference type="EnsemblPlants" id="LPERR09G09950.1">
    <property type="protein sequence ID" value="LPERR09G09950.1"/>
    <property type="gene ID" value="LPERR09G09950"/>
</dbReference>
<organism evidence="2 3">
    <name type="scientific">Leersia perrieri</name>
    <dbReference type="NCBI Taxonomy" id="77586"/>
    <lineage>
        <taxon>Eukaryota</taxon>
        <taxon>Viridiplantae</taxon>
        <taxon>Streptophyta</taxon>
        <taxon>Embryophyta</taxon>
        <taxon>Tracheophyta</taxon>
        <taxon>Spermatophyta</taxon>
        <taxon>Magnoliopsida</taxon>
        <taxon>Liliopsida</taxon>
        <taxon>Poales</taxon>
        <taxon>Poaceae</taxon>
        <taxon>BOP clade</taxon>
        <taxon>Oryzoideae</taxon>
        <taxon>Oryzeae</taxon>
        <taxon>Oryzinae</taxon>
        <taxon>Leersia</taxon>
    </lineage>
</organism>